<feature type="transmembrane region" description="Helical" evidence="1">
    <location>
        <begin position="96"/>
        <end position="118"/>
    </location>
</feature>
<feature type="transmembrane region" description="Helical" evidence="1">
    <location>
        <begin position="41"/>
        <end position="61"/>
    </location>
</feature>
<keyword evidence="1" id="KW-0472">Membrane</keyword>
<dbReference type="InterPro" id="IPR007360">
    <property type="entry name" value="SirB"/>
</dbReference>
<feature type="transmembrane region" description="Helical" evidence="1">
    <location>
        <begin position="6"/>
        <end position="29"/>
    </location>
</feature>
<feature type="transmembrane region" description="Helical" evidence="1">
    <location>
        <begin position="67"/>
        <end position="89"/>
    </location>
</feature>
<evidence type="ECO:0000313" key="2">
    <source>
        <dbReference type="EMBL" id="MBD8501543.1"/>
    </source>
</evidence>
<keyword evidence="3" id="KW-1185">Reference proteome</keyword>
<keyword evidence="1" id="KW-0812">Transmembrane</keyword>
<dbReference type="Proteomes" id="UP000603602">
    <property type="component" value="Unassembled WGS sequence"/>
</dbReference>
<dbReference type="PANTHER" id="PTHR39594">
    <property type="entry name" value="PROTEIN YCHQ"/>
    <property type="match status" value="1"/>
</dbReference>
<organism evidence="2 3">
    <name type="scientific">Thauera sedimentorum</name>
    <dbReference type="NCBI Taxonomy" id="2767595"/>
    <lineage>
        <taxon>Bacteria</taxon>
        <taxon>Pseudomonadati</taxon>
        <taxon>Pseudomonadota</taxon>
        <taxon>Betaproteobacteria</taxon>
        <taxon>Rhodocyclales</taxon>
        <taxon>Zoogloeaceae</taxon>
        <taxon>Thauera</taxon>
    </lineage>
</organism>
<dbReference type="PIRSF" id="PIRSF005610">
    <property type="entry name" value="SirB"/>
    <property type="match status" value="1"/>
</dbReference>
<reference evidence="3" key="1">
    <citation type="submission" date="2023-07" db="EMBL/GenBank/DDBJ databases">
        <title>Thauera sp. CAU 1555 isolated from sand of Yaerae Beach.</title>
        <authorList>
            <person name="Kim W."/>
        </authorList>
    </citation>
    <scope>NUCLEOTIDE SEQUENCE [LARGE SCALE GENOMIC DNA]</scope>
    <source>
        <strain evidence="3">CAU 1555</strain>
    </source>
</reference>
<protein>
    <submittedName>
        <fullName evidence="2">SirB2 family protein</fullName>
    </submittedName>
</protein>
<gene>
    <name evidence="2" type="ORF">IFO67_01455</name>
</gene>
<dbReference type="RefSeq" id="WP_187716391.1">
    <property type="nucleotide sequence ID" value="NZ_JACTAH010000001.1"/>
</dbReference>
<proteinExistence type="predicted"/>
<sequence>MYFALKHLHVTCVVLSILGFTLRGAWMLSGSALLEHRLTRVLPHVVDSLLLLSAIAMAVMIGQYPFVAGWVTAKVIGLLAYIVLGAVALRRGRTLALRAAAFLAALAVYAWIVSVALLKSPAGFLVYLGAH</sequence>
<comment type="caution">
    <text evidence="2">The sequence shown here is derived from an EMBL/GenBank/DDBJ whole genome shotgun (WGS) entry which is preliminary data.</text>
</comment>
<dbReference type="EMBL" id="JACYTO010000001">
    <property type="protein sequence ID" value="MBD8501543.1"/>
    <property type="molecule type" value="Genomic_DNA"/>
</dbReference>
<keyword evidence="1" id="KW-1133">Transmembrane helix</keyword>
<dbReference type="PANTHER" id="PTHR39594:SF1">
    <property type="entry name" value="PROTEIN YCHQ"/>
    <property type="match status" value="1"/>
</dbReference>
<accession>A0ABR9B588</accession>
<evidence type="ECO:0000313" key="3">
    <source>
        <dbReference type="Proteomes" id="UP000603602"/>
    </source>
</evidence>
<evidence type="ECO:0000256" key="1">
    <source>
        <dbReference type="SAM" id="Phobius"/>
    </source>
</evidence>
<name>A0ABR9B588_9RHOO</name>
<dbReference type="Pfam" id="PF04247">
    <property type="entry name" value="SirB"/>
    <property type="match status" value="1"/>
</dbReference>